<dbReference type="GO" id="GO:0005886">
    <property type="term" value="C:plasma membrane"/>
    <property type="evidence" value="ECO:0007669"/>
    <property type="project" value="UniProtKB-SubCell"/>
</dbReference>
<evidence type="ECO:0000256" key="7">
    <source>
        <dbReference type="ARBA" id="ARBA00022692"/>
    </source>
</evidence>
<dbReference type="Pfam" id="PF02321">
    <property type="entry name" value="OEP"/>
    <property type="match status" value="2"/>
</dbReference>
<dbReference type="GO" id="GO:0015562">
    <property type="term" value="F:efflux transmembrane transporter activity"/>
    <property type="evidence" value="ECO:0007669"/>
    <property type="project" value="InterPro"/>
</dbReference>
<dbReference type="PANTHER" id="PTHR32063:SF76">
    <property type="entry name" value="EFFLUX PUMP MEMBRANE TRANSPORTER"/>
    <property type="match status" value="1"/>
</dbReference>
<dbReference type="FunFam" id="3.30.70.1430:FF:000001">
    <property type="entry name" value="Efflux pump membrane transporter"/>
    <property type="match status" value="1"/>
</dbReference>
<evidence type="ECO:0000256" key="1">
    <source>
        <dbReference type="ARBA" id="ARBA00004429"/>
    </source>
</evidence>
<dbReference type="SUPFAM" id="SSF82693">
    <property type="entry name" value="Multidrug efflux transporter AcrB pore domain, PN1, PN2, PC1 and PC2 subdomains"/>
    <property type="match status" value="4"/>
</dbReference>
<dbReference type="SUPFAM" id="SSF82714">
    <property type="entry name" value="Multidrug efflux transporter AcrB TolC docking domain, DN and DC subdomains"/>
    <property type="match status" value="2"/>
</dbReference>
<accession>A0A848C9B5</accession>
<name>A0A848C9B5_9BACT</name>
<dbReference type="InterPro" id="IPR010131">
    <property type="entry name" value="MdtP/NodT-like"/>
</dbReference>
<keyword evidence="6" id="KW-0997">Cell inner membrane</keyword>
<feature type="transmembrane region" description="Helical" evidence="11">
    <location>
        <begin position="916"/>
        <end position="940"/>
    </location>
</feature>
<dbReference type="PRINTS" id="PR00702">
    <property type="entry name" value="ACRIFLAVINRP"/>
</dbReference>
<evidence type="ECO:0000256" key="6">
    <source>
        <dbReference type="ARBA" id="ARBA00022519"/>
    </source>
</evidence>
<evidence type="ECO:0000256" key="5">
    <source>
        <dbReference type="ARBA" id="ARBA00022475"/>
    </source>
</evidence>
<feature type="transmembrane region" description="Helical" evidence="11">
    <location>
        <begin position="341"/>
        <end position="360"/>
    </location>
</feature>
<dbReference type="GO" id="GO:0042910">
    <property type="term" value="F:xenobiotic transmembrane transporter activity"/>
    <property type="evidence" value="ECO:0007669"/>
    <property type="project" value="TreeGrafter"/>
</dbReference>
<comment type="similarity">
    <text evidence="3">Belongs to the resistance-nodulation-cell division (RND) (TC 2.A.6) family.</text>
</comment>
<feature type="transmembrane region" description="Helical" evidence="11">
    <location>
        <begin position="865"/>
        <end position="882"/>
    </location>
</feature>
<evidence type="ECO:0000256" key="11">
    <source>
        <dbReference type="SAM" id="Phobius"/>
    </source>
</evidence>
<evidence type="ECO:0000256" key="8">
    <source>
        <dbReference type="ARBA" id="ARBA00022989"/>
    </source>
</evidence>
<evidence type="ECO:0000256" key="2">
    <source>
        <dbReference type="ARBA" id="ARBA00007613"/>
    </source>
</evidence>
<keyword evidence="10" id="KW-1134">Transmembrane beta strand</keyword>
<dbReference type="Gene3D" id="3.30.70.1320">
    <property type="entry name" value="Multidrug efflux transporter AcrB pore domain like"/>
    <property type="match status" value="1"/>
</dbReference>
<dbReference type="Gene3D" id="3.30.70.1430">
    <property type="entry name" value="Multidrug efflux transporter AcrB pore domain"/>
    <property type="match status" value="2"/>
</dbReference>
<proteinExistence type="inferred from homology"/>
<protein>
    <submittedName>
        <fullName evidence="12">Efflux RND transporter permease subunit</fullName>
    </submittedName>
</protein>
<dbReference type="RefSeq" id="WP_168936195.1">
    <property type="nucleotide sequence ID" value="NZ_JABAFY010000048.1"/>
</dbReference>
<keyword evidence="4" id="KW-0813">Transport</keyword>
<dbReference type="NCBIfam" id="TIGR01845">
    <property type="entry name" value="outer_NodT"/>
    <property type="match status" value="1"/>
</dbReference>
<feature type="transmembrane region" description="Helical" evidence="11">
    <location>
        <begin position="994"/>
        <end position="1020"/>
    </location>
</feature>
<evidence type="ECO:0000256" key="4">
    <source>
        <dbReference type="ARBA" id="ARBA00022448"/>
    </source>
</evidence>
<keyword evidence="10" id="KW-0564">Palmitate</keyword>
<dbReference type="Proteomes" id="UP000522333">
    <property type="component" value="Unassembled WGS sequence"/>
</dbReference>
<dbReference type="Gene3D" id="2.20.200.10">
    <property type="entry name" value="Outer membrane efflux proteins (OEP)"/>
    <property type="match status" value="1"/>
</dbReference>
<dbReference type="SUPFAM" id="SSF82866">
    <property type="entry name" value="Multidrug efflux transporter AcrB transmembrane domain"/>
    <property type="match status" value="2"/>
</dbReference>
<dbReference type="Pfam" id="PF00873">
    <property type="entry name" value="ACR_tran"/>
    <property type="match status" value="1"/>
</dbReference>
<dbReference type="Gene3D" id="3.30.2090.10">
    <property type="entry name" value="Multidrug efflux transporter AcrB TolC docking domain, DN and DC subdomains"/>
    <property type="match status" value="2"/>
</dbReference>
<dbReference type="FunFam" id="1.20.1640.10:FF:000001">
    <property type="entry name" value="Efflux pump membrane transporter"/>
    <property type="match status" value="1"/>
</dbReference>
<feature type="transmembrane region" description="Helical" evidence="11">
    <location>
        <begin position="367"/>
        <end position="388"/>
    </location>
</feature>
<dbReference type="PANTHER" id="PTHR32063">
    <property type="match status" value="1"/>
</dbReference>
<keyword evidence="10" id="KW-0449">Lipoprotein</keyword>
<feature type="transmembrane region" description="Helical" evidence="11">
    <location>
        <begin position="530"/>
        <end position="551"/>
    </location>
</feature>
<dbReference type="SUPFAM" id="SSF56954">
    <property type="entry name" value="Outer membrane efflux proteins (OEP)"/>
    <property type="match status" value="1"/>
</dbReference>
<feature type="transmembrane region" description="Helical" evidence="11">
    <location>
        <begin position="1032"/>
        <end position="1050"/>
    </location>
</feature>
<dbReference type="Gene3D" id="1.20.1640.10">
    <property type="entry name" value="Multidrug efflux transporter AcrB transmembrane domain"/>
    <property type="match status" value="2"/>
</dbReference>
<gene>
    <name evidence="12" type="ORF">HF854_10275</name>
</gene>
<comment type="similarity">
    <text evidence="2 10">Belongs to the outer membrane factor (OMF) (TC 1.B.17) family.</text>
</comment>
<sequence length="1496" mass="159298">MFSRIFIERPRLAAVVSLILLLAGGISLANLPVAEYPEIAPPTLFVSATYSGASADVVAQTVAMPLENEINGVEDLLYFSSTSSNSGSYSCSVTFRSGTDSDIALVNLQNAVKRAEAQLPSEVTKVGITVEKRGNDILAMLAFQTDGTSLSLNELVNYVNNNVKDALARLEGVSSSDMMSQQEYAMRIWMDPLRMSGLGISSSEIRSAVEAQNVQAAAGTLGAEGSNRYVSYKLNVQGRLKTAEEFGEIVVRSDADSGRIVRLRDVATVELGSSSYSGRSTFNGKESVGLSLYRSPDANALATMNRIKAELATWEQRFPPGVSYSIAYDPTKFIVASMREMVSTLVVALILVVLVTWLFIQDWRATLIPAVAIPVSLVGTFSVMYALGYSINTLTMFGLILVIGSLVDDAIVVVENTQGIMEREGLPAREAAIKSMRQITGAVIATTLVTVACYAPLAFYGGMVGAIYRQFVVSMCVALCLSTVVALTLSPALCALVLRRSGGQCAPIFLPVNRFLDALRGRYLGMTGRLVRRGGLTLGILGGSFLGVWLLCGHIPPSFLPMEDKGVIFCNVELPGDAVQERTDAVLATVRERLAAIPGIRSVMQVSGMSMLSGSGENAAMCIVELDPWEERSTPQTRLSAIMGQIQGRTHDIAAASIVAFTPPAIMGLGATGGASFDICGIGDIDASALATVTDAFVGDLSARPETIFAMTAYDAATPQLRLRLDREKAELLGVQAGTVFSTLQDMLASYYINDFTLSGNNFEVKLQAGADSRSSLHHVEELLIPNSNGDMVPLSALGTLQYEVGPRQITRFNKMVAAEINAQSAPGVSSGDLYAAIEGIKLPAGYHIEWTGLSYQEKQNTGQVVFLMGLVLLFAYLFLVAQYESWTIPVPVMLTVSFAVLGALLGLTVCGESMSIYAQLGLVMLIGLAAKNAILMVEFSKQEREGGKGIEEAALSGANLRFRAVMMTAWSFLFGVLPLVFADGAGAASRQAIGITTFAGMLAATCVGIVFTPALYAVFQRLREKASRKFRGGRAALCLLLAVCLSGLGGCTLGPDFKRADADVPENFLPGTLAGTGAPLRPSWWEEFHDPLLTALVLEAQEGSLSVRQAVQRVAQSRAARMEARAEFLPDTTGTGELARSRNYAPDGTATKLDASVQLALAVDVFGGLRRSLEAAGADLEAAGISLADARASLAVEVANGYVDLRLAQEKLRIALENVAVQRDTVRVIQARADAGTVAMLDLHAARAQMETTQASVPSAEAEVVAAIRGLEALAGRNPGMFDARLSPAGPIPELRSLPSAVPSDLLRRRPDVRKAEAEHHAATARIGVAQAALFPSFSLVGSGAVTSSDFVSWSDAMKSLGVGPMASWNIFSFGRNKAMVDQARAAAAEAALVYRETVLEALHDVETSWSAYEKESRREDGLRAARDHQRQALRLSRDLYAGGKGDYLDVLTAQASSLSAETEYASHRAAMAKDAVSLVRALGGGWTGENMTQP</sequence>
<dbReference type="InterPro" id="IPR004764">
    <property type="entry name" value="MdtF-like"/>
</dbReference>
<dbReference type="InterPro" id="IPR027463">
    <property type="entry name" value="AcrB_DN_DC_subdom"/>
</dbReference>
<dbReference type="InterPro" id="IPR001036">
    <property type="entry name" value="Acrflvin-R"/>
</dbReference>
<keyword evidence="8 11" id="KW-1133">Transmembrane helix</keyword>
<dbReference type="Gene3D" id="3.30.70.1440">
    <property type="entry name" value="Multidrug efflux transporter AcrB pore domain"/>
    <property type="match status" value="1"/>
</dbReference>
<keyword evidence="7 10" id="KW-0812">Transmembrane</keyword>
<dbReference type="GO" id="GO:0009636">
    <property type="term" value="P:response to toxic substance"/>
    <property type="evidence" value="ECO:0007669"/>
    <property type="project" value="UniProtKB-ARBA"/>
</dbReference>
<organism evidence="12 13">
    <name type="scientific">Desulfovibrio piger</name>
    <dbReference type="NCBI Taxonomy" id="901"/>
    <lineage>
        <taxon>Bacteria</taxon>
        <taxon>Pseudomonadati</taxon>
        <taxon>Thermodesulfobacteriota</taxon>
        <taxon>Desulfovibrionia</taxon>
        <taxon>Desulfovibrionales</taxon>
        <taxon>Desulfovibrionaceae</taxon>
        <taxon>Desulfovibrio</taxon>
    </lineage>
</organism>
<feature type="transmembrane region" description="Helical" evidence="11">
    <location>
        <begin position="394"/>
        <end position="414"/>
    </location>
</feature>
<evidence type="ECO:0000256" key="10">
    <source>
        <dbReference type="RuleBase" id="RU362097"/>
    </source>
</evidence>
<comment type="subcellular location">
    <subcellularLocation>
        <location evidence="1">Cell inner membrane</location>
        <topology evidence="1">Multi-pass membrane protein</topology>
    </subcellularLocation>
    <subcellularLocation>
        <location evidence="10">Cell membrane</location>
        <topology evidence="10">Lipid-anchor</topology>
    </subcellularLocation>
</comment>
<feature type="transmembrane region" description="Helical" evidence="11">
    <location>
        <begin position="889"/>
        <end position="910"/>
    </location>
</feature>
<feature type="transmembrane region" description="Helical" evidence="11">
    <location>
        <begin position="471"/>
        <end position="498"/>
    </location>
</feature>
<evidence type="ECO:0000256" key="9">
    <source>
        <dbReference type="ARBA" id="ARBA00023136"/>
    </source>
</evidence>
<evidence type="ECO:0000313" key="13">
    <source>
        <dbReference type="Proteomes" id="UP000522333"/>
    </source>
</evidence>
<keyword evidence="9 10" id="KW-0472">Membrane</keyword>
<keyword evidence="5" id="KW-1003">Cell membrane</keyword>
<comment type="caution">
    <text evidence="12">The sequence shown here is derived from an EMBL/GenBank/DDBJ whole genome shotgun (WGS) entry which is preliminary data.</text>
</comment>
<dbReference type="EMBL" id="JABAFY010000048">
    <property type="protein sequence ID" value="NME52891.1"/>
    <property type="molecule type" value="Genomic_DNA"/>
</dbReference>
<feature type="transmembrane region" description="Helical" evidence="11">
    <location>
        <begin position="439"/>
        <end position="459"/>
    </location>
</feature>
<dbReference type="Gene3D" id="1.20.1600.10">
    <property type="entry name" value="Outer membrane efflux proteins (OEP)"/>
    <property type="match status" value="1"/>
</dbReference>
<evidence type="ECO:0000313" key="12">
    <source>
        <dbReference type="EMBL" id="NME52891.1"/>
    </source>
</evidence>
<dbReference type="NCBIfam" id="TIGR00915">
    <property type="entry name" value="2A0602"/>
    <property type="match status" value="1"/>
</dbReference>
<evidence type="ECO:0000256" key="3">
    <source>
        <dbReference type="ARBA" id="ARBA00010942"/>
    </source>
</evidence>
<feature type="transmembrane region" description="Helical" evidence="11">
    <location>
        <begin position="961"/>
        <end position="982"/>
    </location>
</feature>
<dbReference type="InterPro" id="IPR003423">
    <property type="entry name" value="OMP_efflux"/>
</dbReference>
<reference evidence="12 13" key="1">
    <citation type="submission" date="2020-04" db="EMBL/GenBank/DDBJ databases">
        <authorList>
            <person name="Hitch T.C.A."/>
            <person name="Wylensek D."/>
            <person name="Clavel T."/>
        </authorList>
    </citation>
    <scope>NUCLEOTIDE SEQUENCE [LARGE SCALE GENOMIC DNA]</scope>
    <source>
        <strain evidence="12 13">PG-251-APC-1</strain>
    </source>
</reference>